<feature type="region of interest" description="Disordered" evidence="1">
    <location>
        <begin position="116"/>
        <end position="143"/>
    </location>
</feature>
<sequence length="143" mass="16165">MHPGCVKYLKNIKVIDETKIICCSSETKSDIVNGDLNSSSSSVETVIEAENIEIIYLKRLLKDKDKAIKYLEDNVVSLKEQIGLLNQIVSLQNVTLKNDKIQNHEDKETIKKTLIDNVQSAQKPREGALTETSKTKRKNGRHE</sequence>
<accession>A0A9P0B4P3</accession>
<name>A0A9P0B4P3_BRAAE</name>
<evidence type="ECO:0000313" key="2">
    <source>
        <dbReference type="EMBL" id="CAH0554934.1"/>
    </source>
</evidence>
<protein>
    <submittedName>
        <fullName evidence="2">Uncharacterized protein</fullName>
    </submittedName>
</protein>
<dbReference type="OrthoDB" id="6784351at2759"/>
<reference evidence="2" key="1">
    <citation type="submission" date="2021-12" db="EMBL/GenBank/DDBJ databases">
        <authorList>
            <person name="King R."/>
        </authorList>
    </citation>
    <scope>NUCLEOTIDE SEQUENCE</scope>
</reference>
<dbReference type="EMBL" id="OV121135">
    <property type="protein sequence ID" value="CAH0554934.1"/>
    <property type="molecule type" value="Genomic_DNA"/>
</dbReference>
<dbReference type="Proteomes" id="UP001154078">
    <property type="component" value="Chromosome 4"/>
</dbReference>
<organism evidence="2 3">
    <name type="scientific">Brassicogethes aeneus</name>
    <name type="common">Rape pollen beetle</name>
    <name type="synonym">Meligethes aeneus</name>
    <dbReference type="NCBI Taxonomy" id="1431903"/>
    <lineage>
        <taxon>Eukaryota</taxon>
        <taxon>Metazoa</taxon>
        <taxon>Ecdysozoa</taxon>
        <taxon>Arthropoda</taxon>
        <taxon>Hexapoda</taxon>
        <taxon>Insecta</taxon>
        <taxon>Pterygota</taxon>
        <taxon>Neoptera</taxon>
        <taxon>Endopterygota</taxon>
        <taxon>Coleoptera</taxon>
        <taxon>Polyphaga</taxon>
        <taxon>Cucujiformia</taxon>
        <taxon>Nitidulidae</taxon>
        <taxon>Meligethinae</taxon>
        <taxon>Brassicogethes</taxon>
    </lineage>
</organism>
<evidence type="ECO:0000256" key="1">
    <source>
        <dbReference type="SAM" id="MobiDB-lite"/>
    </source>
</evidence>
<dbReference type="AlphaFoldDB" id="A0A9P0B4P3"/>
<keyword evidence="3" id="KW-1185">Reference proteome</keyword>
<proteinExistence type="predicted"/>
<gene>
    <name evidence="2" type="ORF">MELIAE_LOCUS6393</name>
</gene>
<evidence type="ECO:0000313" key="3">
    <source>
        <dbReference type="Proteomes" id="UP001154078"/>
    </source>
</evidence>